<dbReference type="SUPFAM" id="SSF47576">
    <property type="entry name" value="Calponin-homology domain, CH-domain"/>
    <property type="match status" value="1"/>
</dbReference>
<protein>
    <recommendedName>
        <fullName evidence="3">Calponin-homology (CH) domain-containing protein</fullName>
    </recommendedName>
</protein>
<keyword evidence="5" id="KW-1185">Reference proteome</keyword>
<dbReference type="GO" id="GO:0051015">
    <property type="term" value="F:actin filament binding"/>
    <property type="evidence" value="ECO:0007669"/>
    <property type="project" value="TreeGrafter"/>
</dbReference>
<gene>
    <name evidence="4" type="ORF">CcCBS67573_g06419</name>
</gene>
<evidence type="ECO:0000256" key="2">
    <source>
        <dbReference type="SAM" id="MobiDB-lite"/>
    </source>
</evidence>
<dbReference type="InterPro" id="IPR050606">
    <property type="entry name" value="Calponin-like"/>
</dbReference>
<dbReference type="InterPro" id="IPR036872">
    <property type="entry name" value="CH_dom_sf"/>
</dbReference>
<dbReference type="Proteomes" id="UP000320333">
    <property type="component" value="Unassembled WGS sequence"/>
</dbReference>
<evidence type="ECO:0000313" key="4">
    <source>
        <dbReference type="EMBL" id="TPX70765.1"/>
    </source>
</evidence>
<evidence type="ECO:0000313" key="5">
    <source>
        <dbReference type="Proteomes" id="UP000320333"/>
    </source>
</evidence>
<dbReference type="GO" id="GO:0007015">
    <property type="term" value="P:actin filament organization"/>
    <property type="evidence" value="ECO:0007669"/>
    <property type="project" value="TreeGrafter"/>
</dbReference>
<dbReference type="PANTHER" id="PTHR47385:SF14">
    <property type="entry name" value="TRANSGELIN"/>
    <property type="match status" value="1"/>
</dbReference>
<dbReference type="AlphaFoldDB" id="A0A507F506"/>
<dbReference type="OrthoDB" id="21595at2759"/>
<feature type="compositionally biased region" description="Basic and acidic residues" evidence="2">
    <location>
        <begin position="201"/>
        <end position="221"/>
    </location>
</feature>
<sequence>MSDLKQEPAPAAAAETHVKGETIVSHSVLEETTVITETLEIERDSTHKEPELHNESDVLVVVATGNAEAALSQLQQQDPIKDQEANANLMSLAMPPSTEPAPDASIDHTPVVVVAATTSEAPLEEDGTTTTIEDTAALIASLRNQVAVLTAKNADLEARLALAEQSVRANAQPKLVHPAKSRPNPRRTNATATTTNPTPDANDKENEKDTELDMDDAKDTTTETTTTTETNVSEESQFKKKINTMGGVSMFGGAAPGFNPFAGGGSPTAIHLKARSSVADSSNDTDAKDAVAKLDEVREWMAGILADESIKAESVVFGAELLKDGSVLCRLVSALFPSHPAKFKPGKFIFIHKENIGNFQKSCAAAGVTPTFEYDDLLDEKRVGYVLLQLLNLKQKSEAQQ</sequence>
<feature type="region of interest" description="Disordered" evidence="2">
    <location>
        <begin position="171"/>
        <end position="236"/>
    </location>
</feature>
<dbReference type="STRING" id="246404.A0A507F506"/>
<feature type="domain" description="Calponin-homology (CH)" evidence="3">
    <location>
        <begin position="291"/>
        <end position="398"/>
    </location>
</feature>
<feature type="coiled-coil region" evidence="1">
    <location>
        <begin position="139"/>
        <end position="166"/>
    </location>
</feature>
<comment type="caution">
    <text evidence="4">The sequence shown here is derived from an EMBL/GenBank/DDBJ whole genome shotgun (WGS) entry which is preliminary data.</text>
</comment>
<organism evidence="4 5">
    <name type="scientific">Chytriomyces confervae</name>
    <dbReference type="NCBI Taxonomy" id="246404"/>
    <lineage>
        <taxon>Eukaryota</taxon>
        <taxon>Fungi</taxon>
        <taxon>Fungi incertae sedis</taxon>
        <taxon>Chytridiomycota</taxon>
        <taxon>Chytridiomycota incertae sedis</taxon>
        <taxon>Chytridiomycetes</taxon>
        <taxon>Chytridiales</taxon>
        <taxon>Chytriomycetaceae</taxon>
        <taxon>Chytriomyces</taxon>
    </lineage>
</organism>
<dbReference type="GO" id="GO:0015629">
    <property type="term" value="C:actin cytoskeleton"/>
    <property type="evidence" value="ECO:0007669"/>
    <property type="project" value="TreeGrafter"/>
</dbReference>
<evidence type="ECO:0000256" key="1">
    <source>
        <dbReference type="SAM" id="Coils"/>
    </source>
</evidence>
<dbReference type="EMBL" id="QEAP01000274">
    <property type="protein sequence ID" value="TPX70765.1"/>
    <property type="molecule type" value="Genomic_DNA"/>
</dbReference>
<evidence type="ECO:0000259" key="3">
    <source>
        <dbReference type="PROSITE" id="PS50021"/>
    </source>
</evidence>
<dbReference type="PANTHER" id="PTHR47385">
    <property type="entry name" value="CALPONIN"/>
    <property type="match status" value="1"/>
</dbReference>
<dbReference type="Pfam" id="PF00307">
    <property type="entry name" value="CH"/>
    <property type="match status" value="1"/>
</dbReference>
<dbReference type="InterPro" id="IPR001715">
    <property type="entry name" value="CH_dom"/>
</dbReference>
<dbReference type="PROSITE" id="PS50021">
    <property type="entry name" value="CH"/>
    <property type="match status" value="1"/>
</dbReference>
<dbReference type="SMART" id="SM00033">
    <property type="entry name" value="CH"/>
    <property type="match status" value="1"/>
</dbReference>
<reference evidence="4 5" key="1">
    <citation type="journal article" date="2019" name="Sci. Rep.">
        <title>Comparative genomics of chytrid fungi reveal insights into the obligate biotrophic and pathogenic lifestyle of Synchytrium endobioticum.</title>
        <authorList>
            <person name="van de Vossenberg B.T.L.H."/>
            <person name="Warris S."/>
            <person name="Nguyen H.D.T."/>
            <person name="van Gent-Pelzer M.P.E."/>
            <person name="Joly D.L."/>
            <person name="van de Geest H.C."/>
            <person name="Bonants P.J.M."/>
            <person name="Smith D.S."/>
            <person name="Levesque C.A."/>
            <person name="van der Lee T.A.J."/>
        </authorList>
    </citation>
    <scope>NUCLEOTIDE SEQUENCE [LARGE SCALE GENOMIC DNA]</scope>
    <source>
        <strain evidence="4 5">CBS 675.73</strain>
    </source>
</reference>
<dbReference type="Gene3D" id="1.10.418.10">
    <property type="entry name" value="Calponin-like domain"/>
    <property type="match status" value="1"/>
</dbReference>
<proteinExistence type="predicted"/>
<keyword evidence="1" id="KW-0175">Coiled coil</keyword>
<dbReference type="CDD" id="cd00014">
    <property type="entry name" value="CH_SF"/>
    <property type="match status" value="1"/>
</dbReference>
<accession>A0A507F506</accession>
<feature type="compositionally biased region" description="Low complexity" evidence="2">
    <location>
        <begin position="186"/>
        <end position="200"/>
    </location>
</feature>
<name>A0A507F506_9FUNG</name>